<evidence type="ECO:0000259" key="3">
    <source>
        <dbReference type="PROSITE" id="PS50110"/>
    </source>
</evidence>
<dbReference type="Gene3D" id="3.40.50.2300">
    <property type="match status" value="1"/>
</dbReference>
<dbReference type="SUPFAM" id="SSF52172">
    <property type="entry name" value="CheY-like"/>
    <property type="match status" value="1"/>
</dbReference>
<dbReference type="InterPro" id="IPR050595">
    <property type="entry name" value="Bact_response_regulator"/>
</dbReference>
<dbReference type="Pfam" id="PF00072">
    <property type="entry name" value="Response_reg"/>
    <property type="match status" value="1"/>
</dbReference>
<protein>
    <submittedName>
        <fullName evidence="4">Response regulator receiver:Metal-dependent phosphohydrolase, HD subdomain protein</fullName>
    </submittedName>
</protein>
<dbReference type="PROSITE" id="PS50110">
    <property type="entry name" value="RESPONSE_REGULATORY"/>
    <property type="match status" value="1"/>
</dbReference>
<dbReference type="PANTHER" id="PTHR44591:SF3">
    <property type="entry name" value="RESPONSE REGULATORY DOMAIN-CONTAINING PROTEIN"/>
    <property type="match status" value="1"/>
</dbReference>
<proteinExistence type="predicted"/>
<gene>
    <name evidence="4" type="ordered locus">swp_2338</name>
</gene>
<evidence type="ECO:0000256" key="2">
    <source>
        <dbReference type="PROSITE-ProRule" id="PRU00169"/>
    </source>
</evidence>
<dbReference type="EMBL" id="CP000472">
    <property type="protein sequence ID" value="ACJ29083.1"/>
    <property type="molecule type" value="Genomic_DNA"/>
</dbReference>
<dbReference type="GO" id="GO:0000160">
    <property type="term" value="P:phosphorelay signal transduction system"/>
    <property type="evidence" value="ECO:0007669"/>
    <property type="project" value="InterPro"/>
</dbReference>
<sequence>MEKPKILVIDDDPICSSLLLSILGDDYHVTTANSGIQTTELATSLQPNCIFLDIMMPDKNGYQVLKDIKENDLTRAIPVIIISSLNENSDENLALRLGAQDYIFKPITPAEIYRKLKKHLG</sequence>
<keyword evidence="5" id="KW-1185">Reference proteome</keyword>
<evidence type="ECO:0000313" key="4">
    <source>
        <dbReference type="EMBL" id="ACJ29083.1"/>
    </source>
</evidence>
<keyword evidence="1 2" id="KW-0597">Phosphoprotein</keyword>
<dbReference type="OrthoDB" id="9800897at2"/>
<dbReference type="STRING" id="225849.swp_2338"/>
<dbReference type="InterPro" id="IPR001789">
    <property type="entry name" value="Sig_transdc_resp-reg_receiver"/>
</dbReference>
<dbReference type="HOGENOM" id="CLU_000445_69_17_6"/>
<feature type="modified residue" description="4-aspartylphosphate" evidence="2">
    <location>
        <position position="53"/>
    </location>
</feature>
<name>B8CNW4_SHEPW</name>
<feature type="domain" description="Response regulatory" evidence="3">
    <location>
        <begin position="5"/>
        <end position="120"/>
    </location>
</feature>
<evidence type="ECO:0000313" key="5">
    <source>
        <dbReference type="Proteomes" id="UP000000753"/>
    </source>
</evidence>
<dbReference type="InterPro" id="IPR011006">
    <property type="entry name" value="CheY-like_superfamily"/>
</dbReference>
<evidence type="ECO:0000256" key="1">
    <source>
        <dbReference type="ARBA" id="ARBA00022553"/>
    </source>
</evidence>
<organism evidence="4 5">
    <name type="scientific">Shewanella piezotolerans (strain WP3 / JCM 13877)</name>
    <dbReference type="NCBI Taxonomy" id="225849"/>
    <lineage>
        <taxon>Bacteria</taxon>
        <taxon>Pseudomonadati</taxon>
        <taxon>Pseudomonadota</taxon>
        <taxon>Gammaproteobacteria</taxon>
        <taxon>Alteromonadales</taxon>
        <taxon>Shewanellaceae</taxon>
        <taxon>Shewanella</taxon>
    </lineage>
</organism>
<dbReference type="AlphaFoldDB" id="B8CNW4"/>
<dbReference type="SMART" id="SM00448">
    <property type="entry name" value="REC"/>
    <property type="match status" value="1"/>
</dbReference>
<dbReference type="Proteomes" id="UP000000753">
    <property type="component" value="Chromosome"/>
</dbReference>
<dbReference type="PANTHER" id="PTHR44591">
    <property type="entry name" value="STRESS RESPONSE REGULATOR PROTEIN 1"/>
    <property type="match status" value="1"/>
</dbReference>
<dbReference type="eggNOG" id="COG3437">
    <property type="taxonomic scope" value="Bacteria"/>
</dbReference>
<reference evidence="4 5" key="1">
    <citation type="journal article" date="2008" name="PLoS ONE">
        <title>Environmental adaptation: genomic analysis of the piezotolerant and psychrotolerant deep-sea iron reducing bacterium Shewanella piezotolerans WP3.</title>
        <authorList>
            <person name="Wang F."/>
            <person name="Wang J."/>
            <person name="Jian H."/>
            <person name="Zhang B."/>
            <person name="Li S."/>
            <person name="Wang F."/>
            <person name="Zeng X."/>
            <person name="Gao L."/>
            <person name="Bartlett D.H."/>
            <person name="Yu J."/>
            <person name="Hu S."/>
            <person name="Xiao X."/>
        </authorList>
    </citation>
    <scope>NUCLEOTIDE SEQUENCE [LARGE SCALE GENOMIC DNA]</scope>
    <source>
        <strain evidence="5">WP3 / JCM 13877</strain>
    </source>
</reference>
<accession>B8CNW4</accession>
<dbReference type="KEGG" id="swp:swp_2338"/>
<dbReference type="RefSeq" id="WP_020912443.1">
    <property type="nucleotide sequence ID" value="NC_011566.1"/>
</dbReference>